<dbReference type="EMBL" id="QPFP01000096">
    <property type="protein sequence ID" value="TEB22179.1"/>
    <property type="molecule type" value="Genomic_DNA"/>
</dbReference>
<name>A0A4Y7SLP2_COPMI</name>
<gene>
    <name evidence="1" type="ORF">FA13DRAFT_1522925</name>
</gene>
<reference evidence="1 2" key="1">
    <citation type="journal article" date="2019" name="Nat. Ecol. Evol.">
        <title>Megaphylogeny resolves global patterns of mushroom evolution.</title>
        <authorList>
            <person name="Varga T."/>
            <person name="Krizsan K."/>
            <person name="Foldi C."/>
            <person name="Dima B."/>
            <person name="Sanchez-Garcia M."/>
            <person name="Sanchez-Ramirez S."/>
            <person name="Szollosi G.J."/>
            <person name="Szarkandi J.G."/>
            <person name="Papp V."/>
            <person name="Albert L."/>
            <person name="Andreopoulos W."/>
            <person name="Angelini C."/>
            <person name="Antonin V."/>
            <person name="Barry K.W."/>
            <person name="Bougher N.L."/>
            <person name="Buchanan P."/>
            <person name="Buyck B."/>
            <person name="Bense V."/>
            <person name="Catcheside P."/>
            <person name="Chovatia M."/>
            <person name="Cooper J."/>
            <person name="Damon W."/>
            <person name="Desjardin D."/>
            <person name="Finy P."/>
            <person name="Geml J."/>
            <person name="Haridas S."/>
            <person name="Hughes K."/>
            <person name="Justo A."/>
            <person name="Karasinski D."/>
            <person name="Kautmanova I."/>
            <person name="Kiss B."/>
            <person name="Kocsube S."/>
            <person name="Kotiranta H."/>
            <person name="LaButti K.M."/>
            <person name="Lechner B.E."/>
            <person name="Liimatainen K."/>
            <person name="Lipzen A."/>
            <person name="Lukacs Z."/>
            <person name="Mihaltcheva S."/>
            <person name="Morgado L.N."/>
            <person name="Niskanen T."/>
            <person name="Noordeloos M.E."/>
            <person name="Ohm R.A."/>
            <person name="Ortiz-Santana B."/>
            <person name="Ovrebo C."/>
            <person name="Racz N."/>
            <person name="Riley R."/>
            <person name="Savchenko A."/>
            <person name="Shiryaev A."/>
            <person name="Soop K."/>
            <person name="Spirin V."/>
            <person name="Szebenyi C."/>
            <person name="Tomsovsky M."/>
            <person name="Tulloss R.E."/>
            <person name="Uehling J."/>
            <person name="Grigoriev I.V."/>
            <person name="Vagvolgyi C."/>
            <person name="Papp T."/>
            <person name="Martin F.M."/>
            <person name="Miettinen O."/>
            <person name="Hibbett D.S."/>
            <person name="Nagy L.G."/>
        </authorList>
    </citation>
    <scope>NUCLEOTIDE SEQUENCE [LARGE SCALE GENOMIC DNA]</scope>
    <source>
        <strain evidence="1 2">FP101781</strain>
    </source>
</reference>
<dbReference type="Proteomes" id="UP000298030">
    <property type="component" value="Unassembled WGS sequence"/>
</dbReference>
<proteinExistence type="predicted"/>
<dbReference type="AlphaFoldDB" id="A0A4Y7SLP2"/>
<evidence type="ECO:0000313" key="1">
    <source>
        <dbReference type="EMBL" id="TEB22179.1"/>
    </source>
</evidence>
<keyword evidence="2" id="KW-1185">Reference proteome</keyword>
<dbReference type="OrthoDB" id="3112944at2759"/>
<comment type="caution">
    <text evidence="1">The sequence shown here is derived from an EMBL/GenBank/DDBJ whole genome shotgun (WGS) entry which is preliminary data.</text>
</comment>
<sequence length="307" mass="34332">MQIGTTETLLDLIDQIAFKRTVVWNQRGTLGVPDVKDGEISAYKPLILPGILGRPVGSTHAYPARIVPGVPDTAKEHAGWLCAGPLSVRTIRDAGMMKVVEVMGNRACDGEYLDSTALAEIIAETYAHLMQEEDLSKKVDYADGLHLITHYFRTMVASAYGELLLDEWETVLDGPISLTRLINISSFYGYLHSCGLIRSWELLKTLDVILDEYTSGSLDLLMIAVIYLMSRATLNSHARRVLPRRYWEIVMGQLNDIEARHQKGRGATGRKYGGGRSRDDMWKATQFDRDARTAGFRKPRVVRNSGF</sequence>
<accession>A0A4Y7SLP2</accession>
<protein>
    <submittedName>
        <fullName evidence="1">Uncharacterized protein</fullName>
    </submittedName>
</protein>
<evidence type="ECO:0000313" key="2">
    <source>
        <dbReference type="Proteomes" id="UP000298030"/>
    </source>
</evidence>
<organism evidence="1 2">
    <name type="scientific">Coprinellus micaceus</name>
    <name type="common">Glistening ink-cap mushroom</name>
    <name type="synonym">Coprinus micaceus</name>
    <dbReference type="NCBI Taxonomy" id="71717"/>
    <lineage>
        <taxon>Eukaryota</taxon>
        <taxon>Fungi</taxon>
        <taxon>Dikarya</taxon>
        <taxon>Basidiomycota</taxon>
        <taxon>Agaricomycotina</taxon>
        <taxon>Agaricomycetes</taxon>
        <taxon>Agaricomycetidae</taxon>
        <taxon>Agaricales</taxon>
        <taxon>Agaricineae</taxon>
        <taxon>Psathyrellaceae</taxon>
        <taxon>Coprinellus</taxon>
    </lineage>
</organism>